<evidence type="ECO:0000256" key="13">
    <source>
        <dbReference type="HAMAP-Rule" id="MF_00047"/>
    </source>
</evidence>
<keyword evidence="6 13" id="KW-0436">Ligase</keyword>
<dbReference type="NCBIfam" id="NF002527">
    <property type="entry name" value="PRK01966.1-3"/>
    <property type="match status" value="1"/>
</dbReference>
<evidence type="ECO:0000259" key="17">
    <source>
        <dbReference type="PROSITE" id="PS50975"/>
    </source>
</evidence>
<feature type="binding site" evidence="15">
    <location>
        <position position="288"/>
    </location>
    <ligand>
        <name>Mg(2+)</name>
        <dbReference type="ChEBI" id="CHEBI:18420"/>
        <label>1</label>
    </ligand>
</feature>
<dbReference type="PROSITE" id="PS00844">
    <property type="entry name" value="DALA_DALA_LIGASE_2"/>
    <property type="match status" value="1"/>
</dbReference>
<dbReference type="GO" id="GO:0071555">
    <property type="term" value="P:cell wall organization"/>
    <property type="evidence" value="ECO:0007669"/>
    <property type="project" value="UniProtKB-KW"/>
</dbReference>
<feature type="active site" evidence="14">
    <location>
        <position position="299"/>
    </location>
</feature>
<evidence type="ECO:0000256" key="10">
    <source>
        <dbReference type="ARBA" id="ARBA00022984"/>
    </source>
</evidence>
<dbReference type="UniPathway" id="UPA00219"/>
<dbReference type="InterPro" id="IPR000291">
    <property type="entry name" value="D-Ala_lig_Van_CS"/>
</dbReference>
<dbReference type="InterPro" id="IPR011095">
    <property type="entry name" value="Dala_Dala_lig_C"/>
</dbReference>
<dbReference type="Gene3D" id="3.30.470.20">
    <property type="entry name" value="ATP-grasp fold, B domain"/>
    <property type="match status" value="1"/>
</dbReference>
<comment type="cofactor">
    <cofactor evidence="15">
        <name>Mg(2+)</name>
        <dbReference type="ChEBI" id="CHEBI:18420"/>
    </cofactor>
    <cofactor evidence="15">
        <name>Mn(2+)</name>
        <dbReference type="ChEBI" id="CHEBI:29035"/>
    </cofactor>
    <text evidence="15">Binds 2 magnesium or manganese ions per subunit.</text>
</comment>
<feature type="active site" evidence="14">
    <location>
        <position position="164"/>
    </location>
</feature>
<evidence type="ECO:0000256" key="1">
    <source>
        <dbReference type="ARBA" id="ARBA00001936"/>
    </source>
</evidence>
<dbReference type="GO" id="GO:0008716">
    <property type="term" value="F:D-alanine-D-alanine ligase activity"/>
    <property type="evidence" value="ECO:0007669"/>
    <property type="project" value="UniProtKB-UniRule"/>
</dbReference>
<keyword evidence="7 16" id="KW-0547">Nucleotide-binding</keyword>
<dbReference type="SUPFAM" id="SSF52440">
    <property type="entry name" value="PreATP-grasp domain"/>
    <property type="match status" value="1"/>
</dbReference>
<dbReference type="AlphaFoldDB" id="A0A6L3ZGS6"/>
<dbReference type="PIRSF" id="PIRSF039102">
    <property type="entry name" value="Ddl/VanB"/>
    <property type="match status" value="1"/>
</dbReference>
<protein>
    <recommendedName>
        <fullName evidence="4 13">D-alanine--D-alanine ligase</fullName>
        <ecNumber evidence="4 13">6.3.2.4</ecNumber>
    </recommendedName>
    <alternativeName>
        <fullName evidence="13">D-Ala-D-Ala ligase</fullName>
    </alternativeName>
    <alternativeName>
        <fullName evidence="13">D-alanylalanine synthetase</fullName>
    </alternativeName>
</protein>
<comment type="function">
    <text evidence="13">Cell wall formation.</text>
</comment>
<keyword evidence="15" id="KW-0479">Metal-binding</keyword>
<dbReference type="PANTHER" id="PTHR23132:SF23">
    <property type="entry name" value="D-ALANINE--D-ALANINE LIGASE B"/>
    <property type="match status" value="1"/>
</dbReference>
<dbReference type="Proteomes" id="UP000484164">
    <property type="component" value="Unassembled WGS sequence"/>
</dbReference>
<dbReference type="InterPro" id="IPR011127">
    <property type="entry name" value="Dala_Dala_lig_N"/>
</dbReference>
<organism evidence="18 19">
    <name type="scientific">Phaeocystidibacter marisrubri</name>
    <dbReference type="NCBI Taxonomy" id="1577780"/>
    <lineage>
        <taxon>Bacteria</taxon>
        <taxon>Pseudomonadati</taxon>
        <taxon>Bacteroidota</taxon>
        <taxon>Flavobacteriia</taxon>
        <taxon>Flavobacteriales</taxon>
        <taxon>Phaeocystidibacteraceae</taxon>
        <taxon>Phaeocystidibacter</taxon>
    </lineage>
</organism>
<comment type="caution">
    <text evidence="18">The sequence shown here is derived from an EMBL/GenBank/DDBJ whole genome shotgun (WGS) entry which is preliminary data.</text>
</comment>
<evidence type="ECO:0000256" key="14">
    <source>
        <dbReference type="PIRSR" id="PIRSR039102-1"/>
    </source>
</evidence>
<dbReference type="InterPro" id="IPR005905">
    <property type="entry name" value="D_ala_D_ala"/>
</dbReference>
<proteinExistence type="inferred from homology"/>
<dbReference type="GO" id="GO:0046872">
    <property type="term" value="F:metal ion binding"/>
    <property type="evidence" value="ECO:0007669"/>
    <property type="project" value="UniProtKB-KW"/>
</dbReference>
<evidence type="ECO:0000256" key="4">
    <source>
        <dbReference type="ARBA" id="ARBA00012216"/>
    </source>
</evidence>
<keyword evidence="15" id="KW-0464">Manganese</keyword>
<accession>A0A6L3ZGS6</accession>
<evidence type="ECO:0000256" key="3">
    <source>
        <dbReference type="ARBA" id="ARBA00010871"/>
    </source>
</evidence>
<evidence type="ECO:0000256" key="9">
    <source>
        <dbReference type="ARBA" id="ARBA00022960"/>
    </source>
</evidence>
<reference evidence="18 19" key="1">
    <citation type="submission" date="2019-10" db="EMBL/GenBank/DDBJ databases">
        <title>Genome sequence of Phaeocystidibacter marisrubri JCM30614 (type strain).</title>
        <authorList>
            <person name="Bowman J.P."/>
        </authorList>
    </citation>
    <scope>NUCLEOTIDE SEQUENCE [LARGE SCALE GENOMIC DNA]</scope>
    <source>
        <strain evidence="18 19">JCM 30614</strain>
    </source>
</reference>
<gene>
    <name evidence="13" type="primary">ddl</name>
    <name evidence="18" type="ORF">F8C82_01185</name>
</gene>
<dbReference type="GO" id="GO:0005524">
    <property type="term" value="F:ATP binding"/>
    <property type="evidence" value="ECO:0007669"/>
    <property type="project" value="UniProtKB-UniRule"/>
</dbReference>
<dbReference type="InterPro" id="IPR011761">
    <property type="entry name" value="ATP-grasp"/>
</dbReference>
<keyword evidence="9 13" id="KW-0133">Cell shape</keyword>
<dbReference type="EMBL" id="WBVQ01000001">
    <property type="protein sequence ID" value="KAB2817037.1"/>
    <property type="molecule type" value="Genomic_DNA"/>
</dbReference>
<comment type="cofactor">
    <cofactor evidence="1">
        <name>Mn(2+)</name>
        <dbReference type="ChEBI" id="CHEBI:29035"/>
    </cofactor>
</comment>
<evidence type="ECO:0000313" key="19">
    <source>
        <dbReference type="Proteomes" id="UP000484164"/>
    </source>
</evidence>
<keyword evidence="10 13" id="KW-0573">Peptidoglycan synthesis</keyword>
<dbReference type="NCBIfam" id="TIGR01205">
    <property type="entry name" value="D_ala_D_alaTIGR"/>
    <property type="match status" value="1"/>
</dbReference>
<dbReference type="InterPro" id="IPR016185">
    <property type="entry name" value="PreATP-grasp_dom_sf"/>
</dbReference>
<dbReference type="PROSITE" id="PS50975">
    <property type="entry name" value="ATP_GRASP"/>
    <property type="match status" value="1"/>
</dbReference>
<keyword evidence="11 13" id="KW-0961">Cell wall biogenesis/degradation</keyword>
<keyword evidence="19" id="KW-1185">Reference proteome</keyword>
<dbReference type="Gene3D" id="3.40.50.20">
    <property type="match status" value="1"/>
</dbReference>
<dbReference type="NCBIfam" id="NF002378">
    <property type="entry name" value="PRK01372.1"/>
    <property type="match status" value="1"/>
</dbReference>
<dbReference type="Pfam" id="PF07478">
    <property type="entry name" value="Dala_Dala_lig_C"/>
    <property type="match status" value="1"/>
</dbReference>
<dbReference type="InterPro" id="IPR013815">
    <property type="entry name" value="ATP_grasp_subdomain_1"/>
</dbReference>
<dbReference type="GO" id="GO:0009252">
    <property type="term" value="P:peptidoglycan biosynthetic process"/>
    <property type="evidence" value="ECO:0007669"/>
    <property type="project" value="UniProtKB-UniRule"/>
</dbReference>
<evidence type="ECO:0000256" key="12">
    <source>
        <dbReference type="ARBA" id="ARBA00047614"/>
    </source>
</evidence>
<comment type="pathway">
    <text evidence="13">Cell wall biogenesis; peptidoglycan biosynthesis.</text>
</comment>
<evidence type="ECO:0000256" key="7">
    <source>
        <dbReference type="ARBA" id="ARBA00022741"/>
    </source>
</evidence>
<feature type="binding site" evidence="15">
    <location>
        <position position="290"/>
    </location>
    <ligand>
        <name>Mg(2+)</name>
        <dbReference type="ChEBI" id="CHEBI:18420"/>
        <label>2</label>
    </ligand>
</feature>
<comment type="subcellular location">
    <subcellularLocation>
        <location evidence="2 13">Cytoplasm</location>
    </subcellularLocation>
</comment>
<dbReference type="PROSITE" id="PS00843">
    <property type="entry name" value="DALA_DALA_LIGASE_1"/>
    <property type="match status" value="1"/>
</dbReference>
<name>A0A6L3ZGS6_9FLAO</name>
<comment type="catalytic activity">
    <reaction evidence="12 13">
        <text>2 D-alanine + ATP = D-alanyl-D-alanine + ADP + phosphate + H(+)</text>
        <dbReference type="Rhea" id="RHEA:11224"/>
        <dbReference type="ChEBI" id="CHEBI:15378"/>
        <dbReference type="ChEBI" id="CHEBI:30616"/>
        <dbReference type="ChEBI" id="CHEBI:43474"/>
        <dbReference type="ChEBI" id="CHEBI:57416"/>
        <dbReference type="ChEBI" id="CHEBI:57822"/>
        <dbReference type="ChEBI" id="CHEBI:456216"/>
        <dbReference type="EC" id="6.3.2.4"/>
    </reaction>
</comment>
<feature type="domain" description="ATP-grasp" evidence="17">
    <location>
        <begin position="120"/>
        <end position="321"/>
    </location>
</feature>
<feature type="binding site" evidence="15">
    <location>
        <position position="274"/>
    </location>
    <ligand>
        <name>Mg(2+)</name>
        <dbReference type="ChEBI" id="CHEBI:18420"/>
        <label>1</label>
    </ligand>
</feature>
<evidence type="ECO:0000256" key="16">
    <source>
        <dbReference type="PROSITE-ProRule" id="PRU00409"/>
    </source>
</evidence>
<dbReference type="SUPFAM" id="SSF56059">
    <property type="entry name" value="Glutathione synthetase ATP-binding domain-like"/>
    <property type="match status" value="1"/>
</dbReference>
<keyword evidence="5 13" id="KW-0963">Cytoplasm</keyword>
<dbReference type="OrthoDB" id="9813261at2"/>
<comment type="similarity">
    <text evidence="3 13">Belongs to the D-alanine--D-alanine ligase family.</text>
</comment>
<keyword evidence="15" id="KW-0460">Magnesium</keyword>
<dbReference type="RefSeq" id="WP_151691609.1">
    <property type="nucleotide sequence ID" value="NZ_BMGX01000002.1"/>
</dbReference>
<sequence length="331" mass="36434">MKKNVGILMGGYSSEFEISILSGQTVYNNLDRSLYTPFAIHILKDRWVLVEDGVEYAIDKNDFSAQMNGEKITFDLLFNAIHGNPGEDGILQGYLQLLNIPQTSCDVFESALTFNKAECNRVLSDFGVRVAPSIYLHPGEDVDPALVTKLLNFPVFVKPSRSGSSFGVSRVENPGDLEEAVKFARTEDQRVVIEQGVIGTEVGCGVYAKDGKAEILALTEIVPKKSFFDYEAKYQGASEEITPARVSAEVESEIRNITAKVYELLHLKGVVRADYIVEQTSGLPYLIEVNTVPGLSPASIVPQQVRHAGMSLTDFFTLVLEETRRNATKGA</sequence>
<evidence type="ECO:0000256" key="5">
    <source>
        <dbReference type="ARBA" id="ARBA00022490"/>
    </source>
</evidence>
<dbReference type="EC" id="6.3.2.4" evidence="4 13"/>
<evidence type="ECO:0000256" key="6">
    <source>
        <dbReference type="ARBA" id="ARBA00022598"/>
    </source>
</evidence>
<keyword evidence="8 16" id="KW-0067">ATP-binding</keyword>
<dbReference type="Pfam" id="PF01820">
    <property type="entry name" value="Dala_Dala_lig_N"/>
    <property type="match status" value="1"/>
</dbReference>
<dbReference type="Gene3D" id="3.30.1490.20">
    <property type="entry name" value="ATP-grasp fold, A domain"/>
    <property type="match status" value="1"/>
</dbReference>
<feature type="binding site" evidence="15">
    <location>
        <position position="288"/>
    </location>
    <ligand>
        <name>Mg(2+)</name>
        <dbReference type="ChEBI" id="CHEBI:18420"/>
        <label>2</label>
    </ligand>
</feature>
<evidence type="ECO:0000256" key="8">
    <source>
        <dbReference type="ARBA" id="ARBA00022840"/>
    </source>
</evidence>
<dbReference type="GO" id="GO:0005737">
    <property type="term" value="C:cytoplasm"/>
    <property type="evidence" value="ECO:0007669"/>
    <property type="project" value="UniProtKB-SubCell"/>
</dbReference>
<evidence type="ECO:0000256" key="11">
    <source>
        <dbReference type="ARBA" id="ARBA00023316"/>
    </source>
</evidence>
<evidence type="ECO:0000313" key="18">
    <source>
        <dbReference type="EMBL" id="KAB2817037.1"/>
    </source>
</evidence>
<feature type="active site" evidence="14">
    <location>
        <position position="15"/>
    </location>
</feature>
<dbReference type="GO" id="GO:0008360">
    <property type="term" value="P:regulation of cell shape"/>
    <property type="evidence" value="ECO:0007669"/>
    <property type="project" value="UniProtKB-KW"/>
</dbReference>
<dbReference type="HAMAP" id="MF_00047">
    <property type="entry name" value="Dala_Dala_lig"/>
    <property type="match status" value="1"/>
</dbReference>
<evidence type="ECO:0000256" key="15">
    <source>
        <dbReference type="PIRSR" id="PIRSR039102-3"/>
    </source>
</evidence>
<evidence type="ECO:0000256" key="2">
    <source>
        <dbReference type="ARBA" id="ARBA00004496"/>
    </source>
</evidence>
<dbReference type="PANTHER" id="PTHR23132">
    <property type="entry name" value="D-ALANINE--D-ALANINE LIGASE"/>
    <property type="match status" value="1"/>
</dbReference>